<feature type="signal peptide" evidence="1">
    <location>
        <begin position="1"/>
        <end position="19"/>
    </location>
</feature>
<evidence type="ECO:0000313" key="3">
    <source>
        <dbReference type="Proteomes" id="UP000198850"/>
    </source>
</evidence>
<dbReference type="EMBL" id="FNRA01000006">
    <property type="protein sequence ID" value="SEA85465.1"/>
    <property type="molecule type" value="Genomic_DNA"/>
</dbReference>
<feature type="chain" id="PRO_5011616153" description="DUF4292 domain-containing protein" evidence="1">
    <location>
        <begin position="20"/>
        <end position="264"/>
    </location>
</feature>
<gene>
    <name evidence="2" type="ORF">SAMN05443550_10622</name>
</gene>
<keyword evidence="3" id="KW-1185">Reference proteome</keyword>
<dbReference type="Gene3D" id="2.50.20.10">
    <property type="entry name" value="Lipoprotein localisation LolA/LolB/LppX"/>
    <property type="match status" value="1"/>
</dbReference>
<reference evidence="2 3" key="1">
    <citation type="submission" date="2016-10" db="EMBL/GenBank/DDBJ databases">
        <authorList>
            <person name="de Groot N.N."/>
        </authorList>
    </citation>
    <scope>NUCLEOTIDE SEQUENCE [LARGE SCALE GENOMIC DNA]</scope>
    <source>
        <strain evidence="2 3">DSM 19033</strain>
    </source>
</reference>
<evidence type="ECO:0008006" key="4">
    <source>
        <dbReference type="Google" id="ProtNLM"/>
    </source>
</evidence>
<dbReference type="RefSeq" id="WP_090556936.1">
    <property type="nucleotide sequence ID" value="NZ_FNRA01000006.1"/>
</dbReference>
<name>A0A1H4EKB0_9SPHI</name>
<keyword evidence="1" id="KW-0732">Signal</keyword>
<protein>
    <recommendedName>
        <fullName evidence="4">DUF4292 domain-containing protein</fullName>
    </recommendedName>
</protein>
<evidence type="ECO:0000313" key="2">
    <source>
        <dbReference type="EMBL" id="SEA85465.1"/>
    </source>
</evidence>
<proteinExistence type="predicted"/>
<dbReference type="AlphaFoldDB" id="A0A1H4EKB0"/>
<organism evidence="2 3">
    <name type="scientific">Pedobacter hartonius</name>
    <dbReference type="NCBI Taxonomy" id="425514"/>
    <lineage>
        <taxon>Bacteria</taxon>
        <taxon>Pseudomonadati</taxon>
        <taxon>Bacteroidota</taxon>
        <taxon>Sphingobacteriia</taxon>
        <taxon>Sphingobacteriales</taxon>
        <taxon>Sphingobacteriaceae</taxon>
        <taxon>Pedobacter</taxon>
    </lineage>
</organism>
<sequence length="264" mass="29092">MRKNTLNSLLILSLLFVAAGCKTKKTIVKAPPVAVTPAPVAANKKLENLKLLKSRDLPFTTLSLKGKVNLEIDGKENGVSVNIRVKKDEMIWISMTAIAGIEVARALITPDSLIVRNNLQSVAIKKPFSYIYKFTSKQVTFKMLQSVLSGNTIDDLMNETSALDLNAGVFTLSGSKTDLGYRVLFNTLMKTTELNLNDVKAGQALKVVYSDYQDVTGALFPSVTRINSVSGKKKTNIAFDFSKIDRNVPLDFPFTVPKRFELIN</sequence>
<accession>A0A1H4EKB0</accession>
<dbReference type="InterPro" id="IPR025634">
    <property type="entry name" value="DUF4292"/>
</dbReference>
<dbReference type="Proteomes" id="UP000198850">
    <property type="component" value="Unassembled WGS sequence"/>
</dbReference>
<dbReference type="STRING" id="425514.SAMN05443550_10622"/>
<dbReference type="Pfam" id="PF14125">
    <property type="entry name" value="DUF4292"/>
    <property type="match status" value="1"/>
</dbReference>
<dbReference type="PROSITE" id="PS51257">
    <property type="entry name" value="PROKAR_LIPOPROTEIN"/>
    <property type="match status" value="1"/>
</dbReference>
<dbReference type="OrthoDB" id="849114at2"/>
<evidence type="ECO:0000256" key="1">
    <source>
        <dbReference type="SAM" id="SignalP"/>
    </source>
</evidence>